<comment type="similarity">
    <text evidence="1">Belongs to the glycosyltransferase group 1 family. Glycosyltransferase 4 subfamily.</text>
</comment>
<protein>
    <submittedName>
        <fullName evidence="9">Glycosyl transferase family 1</fullName>
    </submittedName>
</protein>
<feature type="domain" description="Glycosyl transferase family 1" evidence="7">
    <location>
        <begin position="209"/>
        <end position="378"/>
    </location>
</feature>
<evidence type="ECO:0000256" key="5">
    <source>
        <dbReference type="ARBA" id="ARBA00022679"/>
    </source>
</evidence>
<sequence length="412" mass="46038">MSLLEEYARVTGPDVIAQLQQLTQPLQGMKLVHVSSTRSGGGVAEILNKMVPLTRELGIDTQWEVISGDSDFFECTKGMHNTLQGNRIPLGDHLLQSYEATNAHNAERLRPTLEAADFVFIHDPQPAALLGLCPNRRGKWIWRCHIDASHPYRPVWKYLRQFVAPYDASVFSLAAFAQELPHPQYLIPPSIDPLAEKNIDLDEETIAEICDQYQIDRQRPLIVQISRFDRFKDPVGVIQAYRLAKRYLPGLQLVLAGGGAADDPEGEVVLDEVKTAAAYDADIHVLLLPPDANLEVNALQRAADIVVQKSLREGFGLTVTEAMWKGKPVIGGDVGGIRLQVVNYHTGFLVNTPEGAALRIRYLLHQKERLEEMGAKAKALVRDNFLITRHLREYLTLMVALLNEGHDRIQLG</sequence>
<dbReference type="Proteomes" id="UP000055136">
    <property type="component" value="Chromosome"/>
</dbReference>
<dbReference type="InterPro" id="IPR001296">
    <property type="entry name" value="Glyco_trans_1"/>
</dbReference>
<comment type="subunit">
    <text evidence="2">Homodimer.</text>
</comment>
<evidence type="ECO:0000259" key="8">
    <source>
        <dbReference type="Pfam" id="PF21269"/>
    </source>
</evidence>
<keyword evidence="3" id="KW-0313">Glucose metabolism</keyword>
<evidence type="ECO:0000256" key="6">
    <source>
        <dbReference type="ARBA" id="ARBA00023277"/>
    </source>
</evidence>
<evidence type="ECO:0000259" key="7">
    <source>
        <dbReference type="Pfam" id="PF00534"/>
    </source>
</evidence>
<reference evidence="9" key="1">
    <citation type="submission" date="2015-10" db="EMBL/GenBank/DDBJ databases">
        <title>Description of Candidatus Tenderia electrophaga gen. nov, sp. nov., an Uncultivated Electroautotroph from a Biocathode Enrichment.</title>
        <authorList>
            <person name="Eddie B.J."/>
            <person name="Malanoski A.P."/>
            <person name="Wang Z."/>
            <person name="Hall R.J."/>
            <person name="Oh S.D."/>
            <person name="Heiner C."/>
            <person name="Lin B."/>
            <person name="Strycharz-Glaven S.M."/>
        </authorList>
    </citation>
    <scope>NUCLEOTIDE SEQUENCE [LARGE SCALE GENOMIC DNA]</scope>
    <source>
        <strain evidence="9">NRL1</strain>
    </source>
</reference>
<dbReference type="EMBL" id="CP013099">
    <property type="protein sequence ID" value="ALP53917.1"/>
    <property type="molecule type" value="Genomic_DNA"/>
</dbReference>
<organism evidence="9 10">
    <name type="scientific">Candidatus Tenderia electrophaga</name>
    <dbReference type="NCBI Taxonomy" id="1748243"/>
    <lineage>
        <taxon>Bacteria</taxon>
        <taxon>Pseudomonadati</taxon>
        <taxon>Pseudomonadota</taxon>
        <taxon>Gammaproteobacteria</taxon>
        <taxon>Candidatus Tenderiales</taxon>
        <taxon>Candidatus Tenderiaceae</taxon>
        <taxon>Candidatus Tenderia</taxon>
    </lineage>
</organism>
<dbReference type="Pfam" id="PF00534">
    <property type="entry name" value="Glycos_transf_1"/>
    <property type="match status" value="1"/>
</dbReference>
<keyword evidence="4" id="KW-0328">Glycosyltransferase</keyword>
<dbReference type="InterPro" id="IPR052078">
    <property type="entry name" value="Trehalose_Metab_GTase"/>
</dbReference>
<keyword evidence="6" id="KW-0119">Carbohydrate metabolism</keyword>
<dbReference type="STRING" id="1748243.Tel_12660"/>
<evidence type="ECO:0000256" key="4">
    <source>
        <dbReference type="ARBA" id="ARBA00022676"/>
    </source>
</evidence>
<evidence type="ECO:0000256" key="2">
    <source>
        <dbReference type="ARBA" id="ARBA00011738"/>
    </source>
</evidence>
<keyword evidence="10" id="KW-1185">Reference proteome</keyword>
<evidence type="ECO:0000256" key="3">
    <source>
        <dbReference type="ARBA" id="ARBA00022526"/>
    </source>
</evidence>
<dbReference type="PANTHER" id="PTHR47779">
    <property type="entry name" value="SYNTHASE (CCG-9), PUTATIVE (AFU_ORTHOLOGUE AFUA_3G12100)-RELATED"/>
    <property type="match status" value="1"/>
</dbReference>
<gene>
    <name evidence="9" type="ORF">Tel_12660</name>
</gene>
<keyword evidence="5 9" id="KW-0808">Transferase</keyword>
<dbReference type="Gene3D" id="3.40.50.2000">
    <property type="entry name" value="Glycogen Phosphorylase B"/>
    <property type="match status" value="2"/>
</dbReference>
<evidence type="ECO:0000313" key="9">
    <source>
        <dbReference type="EMBL" id="ALP53917.1"/>
    </source>
</evidence>
<dbReference type="PANTHER" id="PTHR47779:SF1">
    <property type="entry name" value="SYNTHASE (CCG-9), PUTATIVE (AFU_ORTHOLOGUE AFUA_3G12100)-RELATED"/>
    <property type="match status" value="1"/>
</dbReference>
<dbReference type="InterPro" id="IPR049438">
    <property type="entry name" value="TreT_GT1"/>
</dbReference>
<feature type="domain" description="Trehalose synthase N-terminal" evidence="8">
    <location>
        <begin position="33"/>
        <end position="178"/>
    </location>
</feature>
<dbReference type="AlphaFoldDB" id="A0A0S2TFR9"/>
<accession>A0A0S2TFR9</accession>
<dbReference type="Pfam" id="PF21269">
    <property type="entry name" value="TreT_GT1"/>
    <property type="match status" value="1"/>
</dbReference>
<evidence type="ECO:0000256" key="1">
    <source>
        <dbReference type="ARBA" id="ARBA00009481"/>
    </source>
</evidence>
<dbReference type="GO" id="GO:0006006">
    <property type="term" value="P:glucose metabolic process"/>
    <property type="evidence" value="ECO:0007669"/>
    <property type="project" value="UniProtKB-KW"/>
</dbReference>
<dbReference type="SUPFAM" id="SSF53756">
    <property type="entry name" value="UDP-Glycosyltransferase/glycogen phosphorylase"/>
    <property type="match status" value="1"/>
</dbReference>
<evidence type="ECO:0000313" key="10">
    <source>
        <dbReference type="Proteomes" id="UP000055136"/>
    </source>
</evidence>
<dbReference type="KEGG" id="tee:Tel_12660"/>
<dbReference type="GO" id="GO:0016757">
    <property type="term" value="F:glycosyltransferase activity"/>
    <property type="evidence" value="ECO:0007669"/>
    <property type="project" value="UniProtKB-KW"/>
</dbReference>
<proteinExistence type="inferred from homology"/>
<name>A0A0S2TFR9_9GAMM</name>